<organism evidence="6 7">
    <name type="scientific">Engystomops pustulosus</name>
    <name type="common">Tungara frog</name>
    <name type="synonym">Physalaemus pustulosus</name>
    <dbReference type="NCBI Taxonomy" id="76066"/>
    <lineage>
        <taxon>Eukaryota</taxon>
        <taxon>Metazoa</taxon>
        <taxon>Chordata</taxon>
        <taxon>Craniata</taxon>
        <taxon>Vertebrata</taxon>
        <taxon>Euteleostomi</taxon>
        <taxon>Amphibia</taxon>
        <taxon>Batrachia</taxon>
        <taxon>Anura</taxon>
        <taxon>Neobatrachia</taxon>
        <taxon>Hyloidea</taxon>
        <taxon>Leptodactylidae</taxon>
        <taxon>Leiuperinae</taxon>
        <taxon>Engystomops</taxon>
    </lineage>
</organism>
<evidence type="ECO:0000256" key="3">
    <source>
        <dbReference type="ARBA" id="ARBA00022514"/>
    </source>
</evidence>
<dbReference type="InterPro" id="IPR010345">
    <property type="entry name" value="IL-17_fam"/>
</dbReference>
<dbReference type="GO" id="GO:0005125">
    <property type="term" value="F:cytokine activity"/>
    <property type="evidence" value="ECO:0007669"/>
    <property type="project" value="UniProtKB-KW"/>
</dbReference>
<dbReference type="GO" id="GO:0005615">
    <property type="term" value="C:extracellular space"/>
    <property type="evidence" value="ECO:0007669"/>
    <property type="project" value="UniProtKB-KW"/>
</dbReference>
<keyword evidence="3" id="KW-0202">Cytokine</keyword>
<name>A0AAV6ZV05_ENGPU</name>
<evidence type="ECO:0000256" key="2">
    <source>
        <dbReference type="ARBA" id="ARBA00007236"/>
    </source>
</evidence>
<comment type="caution">
    <text evidence="6">The sequence shown here is derived from an EMBL/GenBank/DDBJ whole genome shotgun (WGS) entry which is preliminary data.</text>
</comment>
<keyword evidence="5" id="KW-0732">Signal</keyword>
<protein>
    <submittedName>
        <fullName evidence="6">Uncharacterized protein</fullName>
    </submittedName>
</protein>
<proteinExistence type="inferred from homology"/>
<gene>
    <name evidence="6" type="ORF">GDO81_003992</name>
</gene>
<dbReference type="InterPro" id="IPR029034">
    <property type="entry name" value="Cystine-knot_cytokine"/>
</dbReference>
<dbReference type="Pfam" id="PF06083">
    <property type="entry name" value="IL17"/>
    <property type="match status" value="1"/>
</dbReference>
<evidence type="ECO:0000256" key="5">
    <source>
        <dbReference type="ARBA" id="ARBA00022729"/>
    </source>
</evidence>
<evidence type="ECO:0000313" key="7">
    <source>
        <dbReference type="Proteomes" id="UP000824782"/>
    </source>
</evidence>
<dbReference type="Proteomes" id="UP000824782">
    <property type="component" value="Unassembled WGS sequence"/>
</dbReference>
<dbReference type="GO" id="GO:0006954">
    <property type="term" value="P:inflammatory response"/>
    <property type="evidence" value="ECO:0007669"/>
    <property type="project" value="InterPro"/>
</dbReference>
<keyword evidence="7" id="KW-1185">Reference proteome</keyword>
<evidence type="ECO:0000313" key="6">
    <source>
        <dbReference type="EMBL" id="KAG8551165.1"/>
    </source>
</evidence>
<comment type="similarity">
    <text evidence="2">Belongs to the IL-17 family.</text>
</comment>
<dbReference type="AlphaFoldDB" id="A0AAV6ZV05"/>
<dbReference type="SUPFAM" id="SSF57501">
    <property type="entry name" value="Cystine-knot cytokines"/>
    <property type="match status" value="1"/>
</dbReference>
<evidence type="ECO:0000256" key="1">
    <source>
        <dbReference type="ARBA" id="ARBA00004613"/>
    </source>
</evidence>
<accession>A0AAV6ZV05</accession>
<dbReference type="EMBL" id="WNYA01000011">
    <property type="protein sequence ID" value="KAG8551165.1"/>
    <property type="molecule type" value="Genomic_DNA"/>
</dbReference>
<dbReference type="InterPro" id="IPR020440">
    <property type="entry name" value="IL-17_chr"/>
</dbReference>
<dbReference type="PRINTS" id="PR01932">
    <property type="entry name" value="INTRLEUKIN17"/>
</dbReference>
<dbReference type="Gene3D" id="2.10.90.10">
    <property type="entry name" value="Cystine-knot cytokines"/>
    <property type="match status" value="1"/>
</dbReference>
<comment type="subcellular location">
    <subcellularLocation>
        <location evidence="1">Secreted</location>
    </subcellularLocation>
</comment>
<evidence type="ECO:0000256" key="4">
    <source>
        <dbReference type="ARBA" id="ARBA00022525"/>
    </source>
</evidence>
<sequence>MEPSASCSLNSIVPLLLLVFGFSYGKRCILPKELILTQNMKVNLNLLNMTLGHPTREDIRRSSLSPWTYRRDEDERRHPRVIYQAVCSHARCLDSRGNQDLSRDSTPISHNRLVLRWEVKDCEPHFRLENQWVTVGCTCTNTNNRPNISPGAPVPTMNP</sequence>
<keyword evidence="4" id="KW-0964">Secreted</keyword>
<reference evidence="6" key="1">
    <citation type="thesis" date="2020" institute="ProQuest LLC" country="789 East Eisenhower Parkway, Ann Arbor, MI, USA">
        <title>Comparative Genomics and Chromosome Evolution.</title>
        <authorList>
            <person name="Mudd A.B."/>
        </authorList>
    </citation>
    <scope>NUCLEOTIDE SEQUENCE</scope>
    <source>
        <strain evidence="6">237g6f4</strain>
        <tissue evidence="6">Blood</tissue>
    </source>
</reference>